<dbReference type="Proteomes" id="UP000478052">
    <property type="component" value="Unassembled WGS sequence"/>
</dbReference>
<evidence type="ECO:0000313" key="1">
    <source>
        <dbReference type="EMBL" id="KAF0705538.1"/>
    </source>
</evidence>
<name>A0A6G0VQF2_APHCR</name>
<evidence type="ECO:0000313" key="2">
    <source>
        <dbReference type="Proteomes" id="UP000478052"/>
    </source>
</evidence>
<dbReference type="PANTHER" id="PTHR37162:SF1">
    <property type="entry name" value="BED-TYPE DOMAIN-CONTAINING PROTEIN"/>
    <property type="match status" value="1"/>
</dbReference>
<accession>A0A6G0VQF2</accession>
<dbReference type="OrthoDB" id="10023262at2759"/>
<dbReference type="AlphaFoldDB" id="A0A6G0VQF2"/>
<organism evidence="1 2">
    <name type="scientific">Aphis craccivora</name>
    <name type="common">Cowpea aphid</name>
    <dbReference type="NCBI Taxonomy" id="307492"/>
    <lineage>
        <taxon>Eukaryota</taxon>
        <taxon>Metazoa</taxon>
        <taxon>Ecdysozoa</taxon>
        <taxon>Arthropoda</taxon>
        <taxon>Hexapoda</taxon>
        <taxon>Insecta</taxon>
        <taxon>Pterygota</taxon>
        <taxon>Neoptera</taxon>
        <taxon>Paraneoptera</taxon>
        <taxon>Hemiptera</taxon>
        <taxon>Sternorrhyncha</taxon>
        <taxon>Aphidomorpha</taxon>
        <taxon>Aphidoidea</taxon>
        <taxon>Aphididae</taxon>
        <taxon>Aphidini</taxon>
        <taxon>Aphis</taxon>
        <taxon>Aphis</taxon>
    </lineage>
</organism>
<dbReference type="SUPFAM" id="SSF53098">
    <property type="entry name" value="Ribonuclease H-like"/>
    <property type="match status" value="1"/>
</dbReference>
<proteinExistence type="predicted"/>
<sequence>MGKKNKLQYTQKFRSEWKSDSKLKDWIEEVCIDNTMARCKYCKSSFNAKYSDLIAHSLSKKHIKCSEPFSTARQHKLPFSRSTPRGLQTSVAEGAISLYITCHSAIRSVDHLTDMNKMIFKDNSDADNIKLHRTKCSGIIQNILYPHFLDILKTDIGDSPYSVLVDESTDISISKKLGICIIYFSTNQQCSVSTFLTLELLEAGNSESVVQGLKSALKLYNLDIQKLRGIGCDNASVMVGQHNGVYAILSKEVKHLILVRCVCHSIQLAVSTAASEVLPDYLEYLLSETYSWFCKSSQRQLSYQKLYNTINDGIDPLKIVRVAQTRWLSIEIAVSRILEQWQELKQHFQIAS</sequence>
<dbReference type="EMBL" id="VUJU01013212">
    <property type="protein sequence ID" value="KAF0705538.1"/>
    <property type="molecule type" value="Genomic_DNA"/>
</dbReference>
<keyword evidence="2" id="KW-1185">Reference proteome</keyword>
<dbReference type="PANTHER" id="PTHR37162">
    <property type="entry name" value="HAT FAMILY DIMERISATION DOMAINCONTAINING PROTEIN-RELATED"/>
    <property type="match status" value="1"/>
</dbReference>
<protein>
    <submittedName>
        <fullName evidence="1">Uncharacterized protein</fullName>
    </submittedName>
</protein>
<gene>
    <name evidence="1" type="ORF">FWK35_00035666</name>
</gene>
<reference evidence="1 2" key="1">
    <citation type="submission" date="2019-08" db="EMBL/GenBank/DDBJ databases">
        <title>Whole genome of Aphis craccivora.</title>
        <authorList>
            <person name="Voronova N.V."/>
            <person name="Shulinski R.S."/>
            <person name="Bandarenka Y.V."/>
            <person name="Zhorov D.G."/>
            <person name="Warner D."/>
        </authorList>
    </citation>
    <scope>NUCLEOTIDE SEQUENCE [LARGE SCALE GENOMIC DNA]</scope>
    <source>
        <strain evidence="1">180601</strain>
        <tissue evidence="1">Whole Body</tissue>
    </source>
</reference>
<dbReference type="InterPro" id="IPR012337">
    <property type="entry name" value="RNaseH-like_sf"/>
</dbReference>
<comment type="caution">
    <text evidence="1">The sequence shown here is derived from an EMBL/GenBank/DDBJ whole genome shotgun (WGS) entry which is preliminary data.</text>
</comment>